<evidence type="ECO:0000313" key="4">
    <source>
        <dbReference type="Proteomes" id="UP000266673"/>
    </source>
</evidence>
<name>A0A397VJ12_9GLOM</name>
<dbReference type="AlphaFoldDB" id="A0A397VJ12"/>
<dbReference type="Proteomes" id="UP000266673">
    <property type="component" value="Unassembled WGS sequence"/>
</dbReference>
<dbReference type="PANTHER" id="PTHR46306">
    <property type="entry name" value="BTB/POZ DOMAIN-CONTAINING PROTEIN 9"/>
    <property type="match status" value="1"/>
</dbReference>
<protein>
    <recommendedName>
        <fullName evidence="5">TLD-domain-containing protein</fullName>
    </recommendedName>
</protein>
<dbReference type="GO" id="GO:0005737">
    <property type="term" value="C:cytoplasm"/>
    <property type="evidence" value="ECO:0007669"/>
    <property type="project" value="TreeGrafter"/>
</dbReference>
<feature type="domain" description="BTB" evidence="1">
    <location>
        <begin position="140"/>
        <end position="212"/>
    </location>
</feature>
<gene>
    <name evidence="3" type="ORF">C2G38_2244222</name>
</gene>
<evidence type="ECO:0000313" key="3">
    <source>
        <dbReference type="EMBL" id="RIB20999.1"/>
    </source>
</evidence>
<dbReference type="PROSITE" id="PS51886">
    <property type="entry name" value="TLDC"/>
    <property type="match status" value="1"/>
</dbReference>
<dbReference type="Pfam" id="PF00651">
    <property type="entry name" value="BTB"/>
    <property type="match status" value="1"/>
</dbReference>
<comment type="caution">
    <text evidence="3">The sequence shown here is derived from an EMBL/GenBank/DDBJ whole genome shotgun (WGS) entry which is preliminary data.</text>
</comment>
<organism evidence="3 4">
    <name type="scientific">Gigaspora rosea</name>
    <dbReference type="NCBI Taxonomy" id="44941"/>
    <lineage>
        <taxon>Eukaryota</taxon>
        <taxon>Fungi</taxon>
        <taxon>Fungi incertae sedis</taxon>
        <taxon>Mucoromycota</taxon>
        <taxon>Glomeromycotina</taxon>
        <taxon>Glomeromycetes</taxon>
        <taxon>Diversisporales</taxon>
        <taxon>Gigasporaceae</taxon>
        <taxon>Gigaspora</taxon>
    </lineage>
</organism>
<dbReference type="Gene3D" id="3.30.710.10">
    <property type="entry name" value="Potassium Channel Kv1.1, Chain A"/>
    <property type="match status" value="1"/>
</dbReference>
<evidence type="ECO:0000259" key="2">
    <source>
        <dbReference type="PROSITE" id="PS51886"/>
    </source>
</evidence>
<dbReference type="SUPFAM" id="SSF54695">
    <property type="entry name" value="POZ domain"/>
    <property type="match status" value="1"/>
</dbReference>
<evidence type="ECO:0000259" key="1">
    <source>
        <dbReference type="PROSITE" id="PS50097"/>
    </source>
</evidence>
<dbReference type="InterPro" id="IPR011705">
    <property type="entry name" value="BACK"/>
</dbReference>
<keyword evidence="4" id="KW-1185">Reference proteome</keyword>
<dbReference type="Gene3D" id="1.25.40.420">
    <property type="match status" value="1"/>
</dbReference>
<sequence>MPSNRQASSTILLHRKILPTRNTELFSTVINEAHAAKLLYATRDGDDFIKDSFWKLCDQLDVVMKVKGTDEILDYNPIGWDKPVNRCDRNCKDSFIFFIKNEAIQNSLLSCVIRPEDMTVKFFEKLSDNYLGLLDDKEDCNVIIKVDESSNTKLFQAHSTILRYRSLYFRNELTNISKDKNNIKTLDLKNISIQQFEIIIKYIYGGIFLLENHNASFIFELMLVAYEFLFDELAKYLETHLIENETHAHWLRLNFTRIYQKSFENNKFQELQKWCNDIVVKYPDKIFDSEEFNTIQENALVSLISRDDLQMEEIKIWNRVIEWGIAQNSGLPSDSENWTHENWTHENFLALKTTLQNCLPHIRYFQMSGDDIFNNVQPYNQILEKKNLWKDIIKKFMTNQPILSTVLPPRKILRPTLPTRNTEPFSTVINEAHAAEIASWVDKKENTYSLTNNPYEFKLLLRGTRDGFTKNSFWNLCDKQTQIVAVMKVKGTDEILGGYNPIGWDSKSAIYTYRSCNDSFIFSLKNGAIQNSTLSRVKFPEEAIYCYFGYGPLFSGGYDLAMSNDFNQDRKCWHKQRSYEKRIRSASTFSNEMSHFSVEEYEIFQISKKS</sequence>
<dbReference type="Pfam" id="PF07707">
    <property type="entry name" value="BACK"/>
    <property type="match status" value="1"/>
</dbReference>
<dbReference type="PANTHER" id="PTHR46306:SF1">
    <property type="entry name" value="BTB_POZ DOMAIN-CONTAINING PROTEIN 9"/>
    <property type="match status" value="1"/>
</dbReference>
<dbReference type="PROSITE" id="PS50097">
    <property type="entry name" value="BTB"/>
    <property type="match status" value="1"/>
</dbReference>
<proteinExistence type="predicted"/>
<dbReference type="SMART" id="SM00225">
    <property type="entry name" value="BTB"/>
    <property type="match status" value="1"/>
</dbReference>
<dbReference type="EMBL" id="QKWP01000386">
    <property type="protein sequence ID" value="RIB20999.1"/>
    <property type="molecule type" value="Genomic_DNA"/>
</dbReference>
<reference evidence="3 4" key="1">
    <citation type="submission" date="2018-06" db="EMBL/GenBank/DDBJ databases">
        <title>Comparative genomics reveals the genomic features of Rhizophagus irregularis, R. cerebriforme, R. diaphanum and Gigaspora rosea, and their symbiotic lifestyle signature.</title>
        <authorList>
            <person name="Morin E."/>
            <person name="San Clemente H."/>
            <person name="Chen E.C.H."/>
            <person name="De La Providencia I."/>
            <person name="Hainaut M."/>
            <person name="Kuo A."/>
            <person name="Kohler A."/>
            <person name="Murat C."/>
            <person name="Tang N."/>
            <person name="Roy S."/>
            <person name="Loubradou J."/>
            <person name="Henrissat B."/>
            <person name="Grigoriev I.V."/>
            <person name="Corradi N."/>
            <person name="Roux C."/>
            <person name="Martin F.M."/>
        </authorList>
    </citation>
    <scope>NUCLEOTIDE SEQUENCE [LARGE SCALE GENOMIC DNA]</scope>
    <source>
        <strain evidence="3 4">DAOM 194757</strain>
    </source>
</reference>
<dbReference type="InterPro" id="IPR006571">
    <property type="entry name" value="TLDc_dom"/>
</dbReference>
<evidence type="ECO:0008006" key="5">
    <source>
        <dbReference type="Google" id="ProtNLM"/>
    </source>
</evidence>
<dbReference type="InterPro" id="IPR000210">
    <property type="entry name" value="BTB/POZ_dom"/>
</dbReference>
<accession>A0A397VJ12</accession>
<dbReference type="InterPro" id="IPR052407">
    <property type="entry name" value="BTB_POZ_domain_cont_9"/>
</dbReference>
<dbReference type="Pfam" id="PF07534">
    <property type="entry name" value="TLD"/>
    <property type="match status" value="1"/>
</dbReference>
<feature type="domain" description="TLDc" evidence="2">
    <location>
        <begin position="427"/>
        <end position="607"/>
    </location>
</feature>
<dbReference type="InterPro" id="IPR011333">
    <property type="entry name" value="SKP1/BTB/POZ_sf"/>
</dbReference>